<dbReference type="GO" id="GO:0009089">
    <property type="term" value="P:lysine biosynthetic process via diaminopimelate"/>
    <property type="evidence" value="ECO:0007669"/>
    <property type="project" value="InterPro"/>
</dbReference>
<dbReference type="PANTHER" id="PTHR31689:SF0">
    <property type="entry name" value="DIAMINOPIMELATE EPIMERASE"/>
    <property type="match status" value="1"/>
</dbReference>
<protein>
    <submittedName>
        <fullName evidence="3">Diaminopimelate epimerase</fullName>
    </submittedName>
</protein>
<dbReference type="STRING" id="879212.DespoDRAFT_01354"/>
<evidence type="ECO:0000313" key="4">
    <source>
        <dbReference type="Proteomes" id="UP000005778"/>
    </source>
</evidence>
<keyword evidence="2" id="KW-0413">Isomerase</keyword>
<evidence type="ECO:0000313" key="3">
    <source>
        <dbReference type="EMBL" id="EIM63303.1"/>
    </source>
</evidence>
<dbReference type="InterPro" id="IPR001653">
    <property type="entry name" value="DAP_epimerase_DapF"/>
</dbReference>
<dbReference type="eggNOG" id="COG0253">
    <property type="taxonomic scope" value="Bacteria"/>
</dbReference>
<comment type="similarity">
    <text evidence="1">Belongs to the diaminopimelate epimerase family.</text>
</comment>
<evidence type="ECO:0000256" key="2">
    <source>
        <dbReference type="ARBA" id="ARBA00023235"/>
    </source>
</evidence>
<dbReference type="AlphaFoldDB" id="I5B1E0"/>
<proteinExistence type="inferred from homology"/>
<dbReference type="HOGENOM" id="CLU_665266_0_0_7"/>
<dbReference type="Proteomes" id="UP000005778">
    <property type="component" value="Chromosome"/>
</dbReference>
<sequence length="369" mass="41890">MKKIPFSKFTSYGNNFVIVDEVNSPIFGETEKGRFAHFATNMYFGIGSDNFLVVQRCTRKVLDSINQVRGYWDELPDLHEADFIFRMFEPDGTEAFSCGNGLMCIANYLFRTYQLASVKIVTEIPTNHPKIIDIGTERDGQSSWANLGQPRKITQDLFKPEIAQLYDDIILTVDNLEIGFRAHDLEPFSNQTRLTLKGYIVFTGEPHMVIYPEKDGILSGFEEVFFATSEYTSTLGKPAERRVDFGIWLVDRIGLALNNTYKNMFPAGISINFARPISTPGEKGILEYRCFERGIFKETLACGTGAVAVSYISKRLNKIIPGENTILPYRCRLHEPESKIKIHENETGECRIIGFPVMLVNGEFELNHL</sequence>
<dbReference type="OrthoDB" id="9805408at2"/>
<dbReference type="Pfam" id="PF01678">
    <property type="entry name" value="DAP_epimerase"/>
    <property type="match status" value="1"/>
</dbReference>
<dbReference type="RefSeq" id="WP_004072364.1">
    <property type="nucleotide sequence ID" value="NZ_CM001488.1"/>
</dbReference>
<dbReference type="GO" id="GO:0005829">
    <property type="term" value="C:cytosol"/>
    <property type="evidence" value="ECO:0007669"/>
    <property type="project" value="TreeGrafter"/>
</dbReference>
<name>I5B1E0_9BACT</name>
<evidence type="ECO:0000256" key="1">
    <source>
        <dbReference type="ARBA" id="ARBA00010219"/>
    </source>
</evidence>
<reference evidence="3 4" key="2">
    <citation type="submission" date="2012-02" db="EMBL/GenBank/DDBJ databases">
        <title>Improved High-Quality Draft sequence of Desulfobacter postgatei 2ac9.</title>
        <authorList>
            <consortium name="US DOE Joint Genome Institute"/>
            <person name="Lucas S."/>
            <person name="Han J."/>
            <person name="Lapidus A."/>
            <person name="Cheng J.-F."/>
            <person name="Goodwin L."/>
            <person name="Pitluck S."/>
            <person name="Peters L."/>
            <person name="Ovchinnikova G."/>
            <person name="Held B."/>
            <person name="Detter J.C."/>
            <person name="Han C."/>
            <person name="Tapia R."/>
            <person name="Land M."/>
            <person name="Hauser L."/>
            <person name="Kyrpides N."/>
            <person name="Ivanova N."/>
            <person name="Pagani I."/>
            <person name="Orellana R."/>
            <person name="Lovley D."/>
            <person name="Woyke T."/>
        </authorList>
    </citation>
    <scope>NUCLEOTIDE SEQUENCE [LARGE SCALE GENOMIC DNA]</scope>
    <source>
        <strain evidence="3 4">2ac9</strain>
    </source>
</reference>
<dbReference type="GO" id="GO:0008837">
    <property type="term" value="F:diaminopimelate epimerase activity"/>
    <property type="evidence" value="ECO:0007669"/>
    <property type="project" value="InterPro"/>
</dbReference>
<accession>I5B1E0</accession>
<gene>
    <name evidence="3" type="ORF">DespoDRAFT_01354</name>
</gene>
<dbReference type="PANTHER" id="PTHR31689">
    <property type="entry name" value="DIAMINOPIMELATE EPIMERASE, CHLOROPLASTIC"/>
    <property type="match status" value="1"/>
</dbReference>
<organism evidence="3 4">
    <name type="scientific">Desulfobacter postgatei 2ac9</name>
    <dbReference type="NCBI Taxonomy" id="879212"/>
    <lineage>
        <taxon>Bacteria</taxon>
        <taxon>Pseudomonadati</taxon>
        <taxon>Thermodesulfobacteriota</taxon>
        <taxon>Desulfobacteria</taxon>
        <taxon>Desulfobacterales</taxon>
        <taxon>Desulfobacteraceae</taxon>
        <taxon>Desulfobacter</taxon>
    </lineage>
</organism>
<dbReference type="EMBL" id="CM001488">
    <property type="protein sequence ID" value="EIM63303.1"/>
    <property type="molecule type" value="Genomic_DNA"/>
</dbReference>
<dbReference type="SUPFAM" id="SSF54506">
    <property type="entry name" value="Diaminopimelate epimerase-like"/>
    <property type="match status" value="2"/>
</dbReference>
<dbReference type="Gene3D" id="3.10.310.10">
    <property type="entry name" value="Diaminopimelate Epimerase, Chain A, domain 1"/>
    <property type="match status" value="2"/>
</dbReference>
<keyword evidence="4" id="KW-1185">Reference proteome</keyword>
<reference evidence="3 4" key="1">
    <citation type="submission" date="2011-09" db="EMBL/GenBank/DDBJ databases">
        <authorList>
            <consortium name="US DOE Joint Genome Institute (JGI-PGF)"/>
            <person name="Lucas S."/>
            <person name="Han J."/>
            <person name="Lapidus A."/>
            <person name="Cheng J.-F."/>
            <person name="Goodwin L."/>
            <person name="Pitluck S."/>
            <person name="Peters L."/>
            <person name="Land M.L."/>
            <person name="Hauser L."/>
            <person name="Orellana R."/>
            <person name="Lovley D."/>
            <person name="Woyke T.J."/>
        </authorList>
    </citation>
    <scope>NUCLEOTIDE SEQUENCE [LARGE SCALE GENOMIC DNA]</scope>
    <source>
        <strain evidence="3 4">2ac9</strain>
    </source>
</reference>